<evidence type="ECO:0000313" key="10">
    <source>
        <dbReference type="Proteomes" id="UP001626537"/>
    </source>
</evidence>
<accession>A0ABZ0HY63</accession>
<feature type="binding site" evidence="8">
    <location>
        <position position="122"/>
    </location>
    <ligand>
        <name>ATP</name>
        <dbReference type="ChEBI" id="CHEBI:30616"/>
    </ligand>
</feature>
<dbReference type="EC" id="2.7.7.-" evidence="8"/>
<feature type="binding site" evidence="8">
    <location>
        <position position="258"/>
    </location>
    <ligand>
        <name>Mg(2+)</name>
        <dbReference type="ChEBI" id="CHEBI:18420"/>
    </ligand>
</feature>
<comment type="cofactor">
    <cofactor evidence="8">
        <name>Mg(2+)</name>
        <dbReference type="ChEBI" id="CHEBI:18420"/>
    </cofactor>
    <cofactor evidence="8">
        <name>Mn(2+)</name>
        <dbReference type="ChEBI" id="CHEBI:29035"/>
    </cofactor>
</comment>
<feature type="binding site" evidence="8">
    <location>
        <position position="179"/>
    </location>
    <ligand>
        <name>ATP</name>
        <dbReference type="ChEBI" id="CHEBI:30616"/>
    </ligand>
</feature>
<comment type="catalytic activity">
    <reaction evidence="8">
        <text>L-seryl-[protein] + UTP = O-(5'-uridylyl)-L-seryl-[protein] + diphosphate</text>
        <dbReference type="Rhea" id="RHEA:64604"/>
        <dbReference type="Rhea" id="RHEA-COMP:9863"/>
        <dbReference type="Rhea" id="RHEA-COMP:16635"/>
        <dbReference type="ChEBI" id="CHEBI:29999"/>
        <dbReference type="ChEBI" id="CHEBI:33019"/>
        <dbReference type="ChEBI" id="CHEBI:46398"/>
        <dbReference type="ChEBI" id="CHEBI:156051"/>
    </reaction>
</comment>
<feature type="binding site" evidence="8">
    <location>
        <position position="172"/>
    </location>
    <ligand>
        <name>ATP</name>
        <dbReference type="ChEBI" id="CHEBI:30616"/>
    </ligand>
</feature>
<protein>
    <recommendedName>
        <fullName evidence="8">Protein nucleotidyltransferase YdiU</fullName>
        <ecNumber evidence="8">2.7.7.-</ecNumber>
    </recommendedName>
    <alternativeName>
        <fullName evidence="8">Protein adenylyltransferase YdiU</fullName>
        <ecNumber evidence="8">2.7.7.108</ecNumber>
    </alternativeName>
    <alternativeName>
        <fullName evidence="8">Protein uridylyltransferase YdiU</fullName>
        <ecNumber evidence="8">2.7.7.-</ecNumber>
    </alternativeName>
</protein>
<evidence type="ECO:0000256" key="5">
    <source>
        <dbReference type="ARBA" id="ARBA00022741"/>
    </source>
</evidence>
<evidence type="ECO:0000256" key="3">
    <source>
        <dbReference type="ARBA" id="ARBA00022695"/>
    </source>
</evidence>
<feature type="binding site" evidence="8">
    <location>
        <position position="258"/>
    </location>
    <ligand>
        <name>ATP</name>
        <dbReference type="ChEBI" id="CHEBI:30616"/>
    </ligand>
</feature>
<comment type="catalytic activity">
    <reaction evidence="8">
        <text>L-tyrosyl-[protein] + UTP = O-(5'-uridylyl)-L-tyrosyl-[protein] + diphosphate</text>
        <dbReference type="Rhea" id="RHEA:83887"/>
        <dbReference type="Rhea" id="RHEA-COMP:10136"/>
        <dbReference type="Rhea" id="RHEA-COMP:20238"/>
        <dbReference type="ChEBI" id="CHEBI:33019"/>
        <dbReference type="ChEBI" id="CHEBI:46398"/>
        <dbReference type="ChEBI" id="CHEBI:46858"/>
        <dbReference type="ChEBI" id="CHEBI:90602"/>
    </reaction>
</comment>
<evidence type="ECO:0000256" key="7">
    <source>
        <dbReference type="ARBA" id="ARBA00022842"/>
    </source>
</evidence>
<dbReference type="NCBIfam" id="NF000658">
    <property type="entry name" value="PRK00029.1"/>
    <property type="match status" value="1"/>
</dbReference>
<gene>
    <name evidence="8" type="primary">ydiU</name>
    <name evidence="8" type="synonym">selO</name>
    <name evidence="9" type="ORF">R0135_10315</name>
</gene>
<comment type="similarity">
    <text evidence="1 8">Belongs to the SELO family.</text>
</comment>
<feature type="binding site" evidence="8">
    <location>
        <position position="88"/>
    </location>
    <ligand>
        <name>ATP</name>
        <dbReference type="ChEBI" id="CHEBI:30616"/>
    </ligand>
</feature>
<sequence length="489" mass="53459">MPIPFDNSFAALGSPFSSAQEPDPVKNPALITINEPLARQLQIDPKWLESSVGIDVLAGNRIAEGSEPVAAAYAGHQFGHFNPQLGDGRAVLLGEILDKNGHRYDLQLKGSGRTPWSRGGDGRSPIGPVLREYIVSEAMAALGVPSTRALAAVTTGERVVRDGIAPGAVLARVASSHIRVGTMQYFAAREDRQSLATLVDYILQRHYPERLGADNAAVALLEAVIEAQAKLIARWQLLGFVHGVMNTDNMLLCGETVDYGPCAFMEEFHPETLFSSIDQQGRYAYCNQPGIAQWNLSRLAETLLPLIHEDTDTAVTHAKTALQRFPGIFEAAYQTGLADKLGLSDMNESDNALADALFSALQEDQADFTLAFRFLADQVNPGAKNTGAGELFSPGQKLLEWLPRWMQRQQVESADPQERQKRMFAASPAFIPRNHLIQRAIEDGENGDYALFHRLVARLADSVSYSSIDHDLALPAKPQERVTRTFCGT</sequence>
<organism evidence="9 10">
    <name type="scientific">Congregibacter variabilis</name>
    <dbReference type="NCBI Taxonomy" id="3081200"/>
    <lineage>
        <taxon>Bacteria</taxon>
        <taxon>Pseudomonadati</taxon>
        <taxon>Pseudomonadota</taxon>
        <taxon>Gammaproteobacteria</taxon>
        <taxon>Cellvibrionales</taxon>
        <taxon>Halieaceae</taxon>
        <taxon>Congregibacter</taxon>
    </lineage>
</organism>
<keyword evidence="8" id="KW-0464">Manganese</keyword>
<reference evidence="9 10" key="1">
    <citation type="submission" date="2023-10" db="EMBL/GenBank/DDBJ databases">
        <title>Two novel species belonging to the OM43/NOR5 clade.</title>
        <authorList>
            <person name="Park M."/>
        </authorList>
    </citation>
    <scope>NUCLEOTIDE SEQUENCE [LARGE SCALE GENOMIC DNA]</scope>
    <source>
        <strain evidence="9 10">IMCC43200</strain>
    </source>
</reference>
<keyword evidence="4 8" id="KW-0479">Metal-binding</keyword>
<keyword evidence="2 8" id="KW-0808">Transferase</keyword>
<proteinExistence type="inferred from homology"/>
<evidence type="ECO:0000256" key="1">
    <source>
        <dbReference type="ARBA" id="ARBA00009747"/>
    </source>
</evidence>
<feature type="active site" description="Proton acceptor" evidence="8">
    <location>
        <position position="248"/>
    </location>
</feature>
<feature type="binding site" evidence="8">
    <location>
        <position position="89"/>
    </location>
    <ligand>
        <name>ATP</name>
        <dbReference type="ChEBI" id="CHEBI:30616"/>
    </ligand>
</feature>
<name>A0ABZ0HY63_9GAMM</name>
<keyword evidence="7 8" id="KW-0460">Magnesium</keyword>
<dbReference type="PANTHER" id="PTHR32057:SF14">
    <property type="entry name" value="PROTEIN ADENYLYLTRANSFERASE SELO, MITOCHONDRIAL"/>
    <property type="match status" value="1"/>
</dbReference>
<evidence type="ECO:0000256" key="4">
    <source>
        <dbReference type="ARBA" id="ARBA00022723"/>
    </source>
</evidence>
<evidence type="ECO:0000256" key="6">
    <source>
        <dbReference type="ARBA" id="ARBA00022840"/>
    </source>
</evidence>
<dbReference type="Pfam" id="PF02696">
    <property type="entry name" value="SelO"/>
    <property type="match status" value="1"/>
</dbReference>
<feature type="binding site" evidence="8">
    <location>
        <position position="249"/>
    </location>
    <ligand>
        <name>Mg(2+)</name>
        <dbReference type="ChEBI" id="CHEBI:18420"/>
    </ligand>
</feature>
<comment type="catalytic activity">
    <reaction evidence="8">
        <text>L-threonyl-[protein] + ATP = 3-O-(5'-adenylyl)-L-threonyl-[protein] + diphosphate</text>
        <dbReference type="Rhea" id="RHEA:54292"/>
        <dbReference type="Rhea" id="RHEA-COMP:11060"/>
        <dbReference type="Rhea" id="RHEA-COMP:13847"/>
        <dbReference type="ChEBI" id="CHEBI:30013"/>
        <dbReference type="ChEBI" id="CHEBI:30616"/>
        <dbReference type="ChEBI" id="CHEBI:33019"/>
        <dbReference type="ChEBI" id="CHEBI:138113"/>
        <dbReference type="EC" id="2.7.7.108"/>
    </reaction>
</comment>
<dbReference type="EC" id="2.7.7.108" evidence="8"/>
<evidence type="ECO:0000313" key="9">
    <source>
        <dbReference type="EMBL" id="WOJ92182.1"/>
    </source>
</evidence>
<feature type="binding site" evidence="8">
    <location>
        <position position="121"/>
    </location>
    <ligand>
        <name>ATP</name>
        <dbReference type="ChEBI" id="CHEBI:30616"/>
    </ligand>
</feature>
<dbReference type="EMBL" id="CP136864">
    <property type="protein sequence ID" value="WOJ92182.1"/>
    <property type="molecule type" value="Genomic_DNA"/>
</dbReference>
<keyword evidence="5 8" id="KW-0547">Nucleotide-binding</keyword>
<dbReference type="HAMAP" id="MF_00692">
    <property type="entry name" value="SelO"/>
    <property type="match status" value="1"/>
</dbReference>
<keyword evidence="3 8" id="KW-0548">Nucleotidyltransferase</keyword>
<feature type="binding site" evidence="8">
    <location>
        <position position="86"/>
    </location>
    <ligand>
        <name>ATP</name>
        <dbReference type="ChEBI" id="CHEBI:30616"/>
    </ligand>
</feature>
<keyword evidence="6 8" id="KW-0067">ATP-binding</keyword>
<evidence type="ECO:0000256" key="2">
    <source>
        <dbReference type="ARBA" id="ARBA00022679"/>
    </source>
</evidence>
<comment type="catalytic activity">
    <reaction evidence="8">
        <text>L-tyrosyl-[protein] + ATP = O-(5'-adenylyl)-L-tyrosyl-[protein] + diphosphate</text>
        <dbReference type="Rhea" id="RHEA:54288"/>
        <dbReference type="Rhea" id="RHEA-COMP:10136"/>
        <dbReference type="Rhea" id="RHEA-COMP:13846"/>
        <dbReference type="ChEBI" id="CHEBI:30616"/>
        <dbReference type="ChEBI" id="CHEBI:33019"/>
        <dbReference type="ChEBI" id="CHEBI:46858"/>
        <dbReference type="ChEBI" id="CHEBI:83624"/>
        <dbReference type="EC" id="2.7.7.108"/>
    </reaction>
</comment>
<evidence type="ECO:0000256" key="8">
    <source>
        <dbReference type="HAMAP-Rule" id="MF_00692"/>
    </source>
</evidence>
<comment type="catalytic activity">
    <reaction evidence="8">
        <text>L-seryl-[protein] + ATP = 3-O-(5'-adenylyl)-L-seryl-[protein] + diphosphate</text>
        <dbReference type="Rhea" id="RHEA:58120"/>
        <dbReference type="Rhea" id="RHEA-COMP:9863"/>
        <dbReference type="Rhea" id="RHEA-COMP:15073"/>
        <dbReference type="ChEBI" id="CHEBI:29999"/>
        <dbReference type="ChEBI" id="CHEBI:30616"/>
        <dbReference type="ChEBI" id="CHEBI:33019"/>
        <dbReference type="ChEBI" id="CHEBI:142516"/>
        <dbReference type="EC" id="2.7.7.108"/>
    </reaction>
</comment>
<feature type="binding site" evidence="8">
    <location>
        <position position="109"/>
    </location>
    <ligand>
        <name>ATP</name>
        <dbReference type="ChEBI" id="CHEBI:30616"/>
    </ligand>
</feature>
<dbReference type="InterPro" id="IPR003846">
    <property type="entry name" value="SelO"/>
</dbReference>
<dbReference type="RefSeq" id="WP_407346764.1">
    <property type="nucleotide sequence ID" value="NZ_CP136864.1"/>
</dbReference>
<comment type="catalytic activity">
    <reaction evidence="8">
        <text>L-histidyl-[protein] + UTP = N(tele)-(5'-uridylyl)-L-histidyl-[protein] + diphosphate</text>
        <dbReference type="Rhea" id="RHEA:83891"/>
        <dbReference type="Rhea" id="RHEA-COMP:9745"/>
        <dbReference type="Rhea" id="RHEA-COMP:20239"/>
        <dbReference type="ChEBI" id="CHEBI:29979"/>
        <dbReference type="ChEBI" id="CHEBI:33019"/>
        <dbReference type="ChEBI" id="CHEBI:46398"/>
        <dbReference type="ChEBI" id="CHEBI:233474"/>
    </reaction>
</comment>
<dbReference type="PANTHER" id="PTHR32057">
    <property type="entry name" value="PROTEIN ADENYLYLTRANSFERASE SELO, MITOCHONDRIAL"/>
    <property type="match status" value="1"/>
</dbReference>
<dbReference type="Proteomes" id="UP001626537">
    <property type="component" value="Chromosome"/>
</dbReference>
<comment type="function">
    <text evidence="8">Nucleotidyltransferase involved in the post-translational modification of proteins. It can catalyze the addition of adenosine monophosphate (AMP) or uridine monophosphate (UMP) to a protein, resulting in modifications known as AMPylation and UMPylation.</text>
</comment>
<keyword evidence="10" id="KW-1185">Reference proteome</keyword>